<organism evidence="1 2">
    <name type="scientific">Sphagnurus paluster</name>
    <dbReference type="NCBI Taxonomy" id="117069"/>
    <lineage>
        <taxon>Eukaryota</taxon>
        <taxon>Fungi</taxon>
        <taxon>Dikarya</taxon>
        <taxon>Basidiomycota</taxon>
        <taxon>Agaricomycotina</taxon>
        <taxon>Agaricomycetes</taxon>
        <taxon>Agaricomycetidae</taxon>
        <taxon>Agaricales</taxon>
        <taxon>Tricholomatineae</taxon>
        <taxon>Lyophyllaceae</taxon>
        <taxon>Sphagnurus</taxon>
    </lineage>
</organism>
<reference evidence="1" key="2">
    <citation type="submission" date="2021-10" db="EMBL/GenBank/DDBJ databases">
        <title>Phylogenomics reveals ancestral predisposition of the termite-cultivated fungus Termitomyces towards a domesticated lifestyle.</title>
        <authorList>
            <person name="Auxier B."/>
            <person name="Grum-Grzhimaylo A."/>
            <person name="Cardenas M.E."/>
            <person name="Lodge J.D."/>
            <person name="Laessoe T."/>
            <person name="Pedersen O."/>
            <person name="Smith M.E."/>
            <person name="Kuyper T.W."/>
            <person name="Franco-Molano E.A."/>
            <person name="Baroni T.J."/>
            <person name="Aanen D.K."/>
        </authorList>
    </citation>
    <scope>NUCLEOTIDE SEQUENCE</scope>
    <source>
        <strain evidence="1">D49</strain>
    </source>
</reference>
<dbReference type="AlphaFoldDB" id="A0A9P7KJA7"/>
<sequence>MCNAPLKELFSFIRSFLPAHIALVISSGIIRSSVRESHDMFYFKDNADLINVLAQTSTSRTALINEIHECLTADNVQNDDHPSEYFFALAWLSKAPIIDPTLIVDAGGTELVLKMLKSQELTEHEVLNAANLATYLALSNLSTVLPLLHDGGAIEFVEHAQSKALELSACPTFNEGMDTGDPDKVAAQLKKAEFNVALAEDLEEVLKVLRDSGNITTESRPIDQAYTYQPANVQENSSRHE</sequence>
<evidence type="ECO:0000313" key="2">
    <source>
        <dbReference type="Proteomes" id="UP000717328"/>
    </source>
</evidence>
<comment type="caution">
    <text evidence="1">The sequence shown here is derived from an EMBL/GenBank/DDBJ whole genome shotgun (WGS) entry which is preliminary data.</text>
</comment>
<proteinExistence type="predicted"/>
<dbReference type="OrthoDB" id="2960366at2759"/>
<gene>
    <name evidence="1" type="ORF">H0H81_003695</name>
</gene>
<reference evidence="1" key="1">
    <citation type="submission" date="2021-02" db="EMBL/GenBank/DDBJ databases">
        <authorList>
            <person name="Nieuwenhuis M."/>
            <person name="Van De Peppel L.J.J."/>
        </authorList>
    </citation>
    <scope>NUCLEOTIDE SEQUENCE</scope>
    <source>
        <strain evidence="1">D49</strain>
    </source>
</reference>
<name>A0A9P7KJA7_9AGAR</name>
<keyword evidence="2" id="KW-1185">Reference proteome</keyword>
<dbReference type="Proteomes" id="UP000717328">
    <property type="component" value="Unassembled WGS sequence"/>
</dbReference>
<accession>A0A9P7KJA7</accession>
<protein>
    <submittedName>
        <fullName evidence="1">Uncharacterized protein</fullName>
    </submittedName>
</protein>
<evidence type="ECO:0000313" key="1">
    <source>
        <dbReference type="EMBL" id="KAG5649456.1"/>
    </source>
</evidence>
<dbReference type="EMBL" id="JABCKI010000987">
    <property type="protein sequence ID" value="KAG5649456.1"/>
    <property type="molecule type" value="Genomic_DNA"/>
</dbReference>